<sequence length="94" mass="10405">MRRVRTFPERLETIMILALGAGILLIAQRYSLMLYKVGLSILVIATLLQIAVGNLRKDASVGRSLLFILMVLAIIVAVFSIGIFLVPYFAQLGR</sequence>
<keyword evidence="1" id="KW-1133">Transmembrane helix</keyword>
<keyword evidence="1" id="KW-0472">Membrane</keyword>
<dbReference type="RefSeq" id="WP_378224700.1">
    <property type="nucleotide sequence ID" value="NZ_JBHRTK010000028.1"/>
</dbReference>
<reference evidence="3" key="1">
    <citation type="journal article" date="2019" name="Int. J. Syst. Evol. Microbiol.">
        <title>The Global Catalogue of Microorganisms (GCM) 10K type strain sequencing project: providing services to taxonomists for standard genome sequencing and annotation.</title>
        <authorList>
            <consortium name="The Broad Institute Genomics Platform"/>
            <consortium name="The Broad Institute Genome Sequencing Center for Infectious Disease"/>
            <person name="Wu L."/>
            <person name="Ma J."/>
        </authorList>
    </citation>
    <scope>NUCLEOTIDE SEQUENCE [LARGE SCALE GENOMIC DNA]</scope>
    <source>
        <strain evidence="3">KCTC 52165</strain>
    </source>
</reference>
<feature type="transmembrane region" description="Helical" evidence="1">
    <location>
        <begin position="37"/>
        <end position="55"/>
    </location>
</feature>
<organism evidence="2 3">
    <name type="scientific">Aquamicrobium soli</name>
    <dbReference type="NCBI Taxonomy" id="1811518"/>
    <lineage>
        <taxon>Bacteria</taxon>
        <taxon>Pseudomonadati</taxon>
        <taxon>Pseudomonadota</taxon>
        <taxon>Alphaproteobacteria</taxon>
        <taxon>Hyphomicrobiales</taxon>
        <taxon>Phyllobacteriaceae</taxon>
        <taxon>Aquamicrobium</taxon>
    </lineage>
</organism>
<evidence type="ECO:0000313" key="3">
    <source>
        <dbReference type="Proteomes" id="UP001595583"/>
    </source>
</evidence>
<proteinExistence type="predicted"/>
<evidence type="ECO:0000313" key="2">
    <source>
        <dbReference type="EMBL" id="MFC3208853.1"/>
    </source>
</evidence>
<comment type="caution">
    <text evidence="2">The sequence shown here is derived from an EMBL/GenBank/DDBJ whole genome shotgun (WGS) entry which is preliminary data.</text>
</comment>
<protein>
    <submittedName>
        <fullName evidence="2">Uncharacterized protein</fullName>
    </submittedName>
</protein>
<gene>
    <name evidence="2" type="ORF">ACFOHJ_21745</name>
</gene>
<dbReference type="EMBL" id="JBHRTK010000028">
    <property type="protein sequence ID" value="MFC3208853.1"/>
    <property type="molecule type" value="Genomic_DNA"/>
</dbReference>
<evidence type="ECO:0000256" key="1">
    <source>
        <dbReference type="SAM" id="Phobius"/>
    </source>
</evidence>
<keyword evidence="1" id="KW-0812">Transmembrane</keyword>
<name>A0ABV7KJ72_9HYPH</name>
<dbReference type="Proteomes" id="UP001595583">
    <property type="component" value="Unassembled WGS sequence"/>
</dbReference>
<feature type="transmembrane region" description="Helical" evidence="1">
    <location>
        <begin position="12"/>
        <end position="31"/>
    </location>
</feature>
<accession>A0ABV7KJ72</accession>
<feature type="transmembrane region" description="Helical" evidence="1">
    <location>
        <begin position="67"/>
        <end position="90"/>
    </location>
</feature>
<keyword evidence="3" id="KW-1185">Reference proteome</keyword>